<protein>
    <submittedName>
        <fullName evidence="1">Uncharacterized protein</fullName>
    </submittedName>
</protein>
<reference evidence="1 2" key="1">
    <citation type="submission" date="2017-07" db="EMBL/GenBank/DDBJ databases">
        <title>Genome Sequence of Antarctobacter heliothermus Strain SMS3 Isolated from a culture of the Diatom Skeletonema marinoi.</title>
        <authorList>
            <person name="Topel M."/>
            <person name="Pinder M.I.M."/>
            <person name="Johansson O.N."/>
            <person name="Kourtchenko O."/>
            <person name="Godhe A."/>
            <person name="Clarke A.K."/>
        </authorList>
    </citation>
    <scope>NUCLEOTIDE SEQUENCE [LARGE SCALE GENOMIC DNA]</scope>
    <source>
        <strain evidence="1 2">SMS3</strain>
    </source>
</reference>
<name>A0A222E1V7_9RHOB</name>
<proteinExistence type="predicted"/>
<accession>A0A222E1V7</accession>
<dbReference type="RefSeq" id="WP_094034290.1">
    <property type="nucleotide sequence ID" value="NZ_CP022540.1"/>
</dbReference>
<sequence>MPATYRVLPQLNIVLVLFRGDITVDQNVETLLRYRSDPLFDGGQHTLLDVMDCTFPEGFFAETARLANRLRSYHEARDPRARSSIFAPGKVNYGICKLYRDAVQAKMPYPVDVFRDPESALRYLDLDPADRRVRGLLGQVTQGFASN</sequence>
<evidence type="ECO:0000313" key="1">
    <source>
        <dbReference type="EMBL" id="ASP20166.1"/>
    </source>
</evidence>
<dbReference type="EMBL" id="CP022540">
    <property type="protein sequence ID" value="ASP20166.1"/>
    <property type="molecule type" value="Genomic_DNA"/>
</dbReference>
<evidence type="ECO:0000313" key="2">
    <source>
        <dbReference type="Proteomes" id="UP000203589"/>
    </source>
</evidence>
<dbReference type="OrthoDB" id="7877306at2"/>
<keyword evidence="2" id="KW-1185">Reference proteome</keyword>
<dbReference type="Proteomes" id="UP000203589">
    <property type="component" value="Chromosome"/>
</dbReference>
<dbReference type="AlphaFoldDB" id="A0A222E1V7"/>
<organism evidence="1 2">
    <name type="scientific">Antarctobacter heliothermus</name>
    <dbReference type="NCBI Taxonomy" id="74033"/>
    <lineage>
        <taxon>Bacteria</taxon>
        <taxon>Pseudomonadati</taxon>
        <taxon>Pseudomonadota</taxon>
        <taxon>Alphaproteobacteria</taxon>
        <taxon>Rhodobacterales</taxon>
        <taxon>Roseobacteraceae</taxon>
        <taxon>Antarctobacter</taxon>
    </lineage>
</organism>
<dbReference type="KEGG" id="aht:ANTHELSMS3_01469"/>
<gene>
    <name evidence="1" type="ORF">ANTHELSMS3_01469</name>
</gene>